<organism evidence="2 3">
    <name type="scientific">Halapricum desulfuricans</name>
    <dbReference type="NCBI Taxonomy" id="2841257"/>
    <lineage>
        <taxon>Archaea</taxon>
        <taxon>Methanobacteriati</taxon>
        <taxon>Methanobacteriota</taxon>
        <taxon>Stenosarchaea group</taxon>
        <taxon>Halobacteria</taxon>
        <taxon>Halobacteriales</taxon>
        <taxon>Haloarculaceae</taxon>
        <taxon>Halapricum</taxon>
    </lineage>
</organism>
<protein>
    <submittedName>
        <fullName evidence="2">Uncharacterized protein</fullName>
    </submittedName>
</protein>
<proteinExistence type="predicted"/>
<dbReference type="GeneID" id="68858894"/>
<keyword evidence="3" id="KW-1185">Reference proteome</keyword>
<accession>A0A897NTL1</accession>
<reference evidence="2 3" key="1">
    <citation type="submission" date="2020-11" db="EMBL/GenBank/DDBJ databases">
        <title>Carbohydrate-dependent, anaerobic sulfur respiration: A novel catabolism in halophilic archaea.</title>
        <authorList>
            <person name="Sorokin D.Y."/>
            <person name="Messina E."/>
            <person name="Smedile F."/>
            <person name="La Cono V."/>
            <person name="Hallsworth J.E."/>
            <person name="Yakimov M.M."/>
        </authorList>
    </citation>
    <scope>NUCLEOTIDE SEQUENCE [LARGE SCALE GENOMIC DNA]</scope>
    <source>
        <strain evidence="2 3">HSR-Est</strain>
    </source>
</reference>
<dbReference type="AlphaFoldDB" id="A0A897NTL1"/>
<name>A0A897NTL1_9EURY</name>
<feature type="compositionally biased region" description="Acidic residues" evidence="1">
    <location>
        <begin position="85"/>
        <end position="106"/>
    </location>
</feature>
<gene>
    <name evidence="2" type="ORF">HSEST_2260</name>
</gene>
<dbReference type="RefSeq" id="WP_229121028.1">
    <property type="nucleotide sequence ID" value="NZ_CP064791.1"/>
</dbReference>
<evidence type="ECO:0000256" key="1">
    <source>
        <dbReference type="SAM" id="MobiDB-lite"/>
    </source>
</evidence>
<feature type="region of interest" description="Disordered" evidence="1">
    <location>
        <begin position="74"/>
        <end position="159"/>
    </location>
</feature>
<sequence length="188" mass="20289">MSLEDYPEDIEIVETNFKTDQQSEAAEKIAAEWPVDLDRLAEEGQHVKMFYKQVLEQFLGPDGENATFAEIKDEYGDLEQWAENGDAESADEDVEVPDVDDIEPGTDEAAGAEPTTVDESADAPTPPGALESSGSDDGQPSPSEIGASLAAEPTGAGDVDANRRAWFRAGFREGVEFALENPDLFESS</sequence>
<dbReference type="Proteomes" id="UP000663292">
    <property type="component" value="Chromosome"/>
</dbReference>
<evidence type="ECO:0000313" key="3">
    <source>
        <dbReference type="Proteomes" id="UP000663292"/>
    </source>
</evidence>
<feature type="compositionally biased region" description="Low complexity" evidence="1">
    <location>
        <begin position="131"/>
        <end position="144"/>
    </location>
</feature>
<evidence type="ECO:0000313" key="2">
    <source>
        <dbReference type="EMBL" id="QSG15774.1"/>
    </source>
</evidence>
<dbReference type="EMBL" id="CP064791">
    <property type="protein sequence ID" value="QSG15774.1"/>
    <property type="molecule type" value="Genomic_DNA"/>
</dbReference>